<dbReference type="Proteomes" id="UP000825729">
    <property type="component" value="Unassembled WGS sequence"/>
</dbReference>
<comment type="caution">
    <text evidence="1">The sequence shown here is derived from an EMBL/GenBank/DDBJ whole genome shotgun (WGS) entry which is preliminary data.</text>
</comment>
<name>A0AAV7F6Y3_ARIFI</name>
<reference evidence="1 2" key="1">
    <citation type="submission" date="2021-07" db="EMBL/GenBank/DDBJ databases">
        <title>The Aristolochia fimbriata genome: insights into angiosperm evolution, floral development and chemical biosynthesis.</title>
        <authorList>
            <person name="Jiao Y."/>
        </authorList>
    </citation>
    <scope>NUCLEOTIDE SEQUENCE [LARGE SCALE GENOMIC DNA]</scope>
    <source>
        <strain evidence="1">IBCAS-2021</strain>
        <tissue evidence="1">Leaf</tissue>
    </source>
</reference>
<evidence type="ECO:0000313" key="1">
    <source>
        <dbReference type="EMBL" id="KAG9456025.1"/>
    </source>
</evidence>
<dbReference type="AlphaFoldDB" id="A0AAV7F6Y3"/>
<evidence type="ECO:0000313" key="2">
    <source>
        <dbReference type="Proteomes" id="UP000825729"/>
    </source>
</evidence>
<organism evidence="1 2">
    <name type="scientific">Aristolochia fimbriata</name>
    <name type="common">White veined hardy Dutchman's pipe vine</name>
    <dbReference type="NCBI Taxonomy" id="158543"/>
    <lineage>
        <taxon>Eukaryota</taxon>
        <taxon>Viridiplantae</taxon>
        <taxon>Streptophyta</taxon>
        <taxon>Embryophyta</taxon>
        <taxon>Tracheophyta</taxon>
        <taxon>Spermatophyta</taxon>
        <taxon>Magnoliopsida</taxon>
        <taxon>Magnoliidae</taxon>
        <taxon>Piperales</taxon>
        <taxon>Aristolochiaceae</taxon>
        <taxon>Aristolochia</taxon>
    </lineage>
</organism>
<proteinExistence type="predicted"/>
<sequence length="499" mass="56101">MHGFFSEKNKSGKTRVGLLAPSWEFGRGGSETLKEAIRDYKEGRVWRHVSQLLRKTNARSPEEQTPKLERRIPATVWDQSEDSIKHLWTQAADFRKKKIMWCHRVRSSIPSLISVPNTNKCLFRSEAQDLEEAEEEKARFWRQSLSPSYESQHSSHVPSETSPMAPINQAYQFKGIFSIAENDVDISKQCSVLRGLACLQIKQADEASDMFFLDMRRPLAIQSIQFNNWISPVPKSINAAGSSMWGTKQGPQFFTVRYHPAGLIQIKLQKGWIRLASSREGNNAATHPPHLACASRAAALAIVRCAHSGDMAWNNLIWERAPLQRWAHTSLPGAEEVPTTDIGSSQAWGYHSLIRVLYLLSSAIGEPSWRNQKNPAEAKTASSIKGIRRPHGLVMLNEDKRNSSQGSIVGTKRLSVSQKAVFSIKENSTAEKNGEKCLLQYSTRSLSSFKDEKGSADGSASFLRRWQMKSKFGGVHWPPLSGERWSFSFLEFSALRSVS</sequence>
<accession>A0AAV7F6Y3</accession>
<dbReference type="EMBL" id="JAINDJ010000002">
    <property type="protein sequence ID" value="KAG9456025.1"/>
    <property type="molecule type" value="Genomic_DNA"/>
</dbReference>
<protein>
    <submittedName>
        <fullName evidence="1">Uncharacterized protein</fullName>
    </submittedName>
</protein>
<gene>
    <name evidence="1" type="ORF">H6P81_000533</name>
</gene>
<keyword evidence="2" id="KW-1185">Reference proteome</keyword>